<dbReference type="PANTHER" id="PTHR10091">
    <property type="entry name" value="ALDOSE-1-EPIMERASE"/>
    <property type="match status" value="1"/>
</dbReference>
<feature type="chain" id="PRO_5029502402" description="Aldose 1-epimerase" evidence="10">
    <location>
        <begin position="27"/>
        <end position="380"/>
    </location>
</feature>
<dbReference type="SUPFAM" id="SSF74650">
    <property type="entry name" value="Galactose mutarotase-like"/>
    <property type="match status" value="1"/>
</dbReference>
<evidence type="ECO:0000256" key="3">
    <source>
        <dbReference type="ARBA" id="ARBA00023235"/>
    </source>
</evidence>
<dbReference type="InterPro" id="IPR047215">
    <property type="entry name" value="Galactose_mutarotase-like"/>
</dbReference>
<evidence type="ECO:0000256" key="7">
    <source>
        <dbReference type="PIRSR" id="PIRSR005096-2"/>
    </source>
</evidence>
<keyword evidence="10" id="KW-0732">Signal</keyword>
<keyword evidence="4 5" id="KW-0119">Carbohydrate metabolism</keyword>
<feature type="region of interest" description="Disordered" evidence="9">
    <location>
        <begin position="352"/>
        <end position="380"/>
    </location>
</feature>
<dbReference type="PIRSF" id="PIRSF005096">
    <property type="entry name" value="GALM"/>
    <property type="match status" value="1"/>
</dbReference>
<dbReference type="InterPro" id="IPR014718">
    <property type="entry name" value="GH-type_carb-bd"/>
</dbReference>
<feature type="active site" description="Proton acceptor" evidence="6">
    <location>
        <position position="346"/>
    </location>
</feature>
<sequence length="380" mass="41151">METSRRTVIAAAAAGLTAATVGTAHAAGGKKPVRELFGRLADGTKVHRWSLENGGTRLRVLSYGGIVQSLEIPDRHGRYRNVSLGFGDLDSYVASSPYFGALIGRYGNRIGKGQFTLDGKSHQLSVNDGVNSLHGGAKGFDKRVWDVEGFASGSDVGLVLHYTSVDGEMGYPGTLRAKVTYTLTRHGDWRIDYEATTDRATVVNLTSHVYWNLAGEGSGSVYDHELEIAASRYTPVDSGLIPTGELAKVAGTPFDFRRTKTVGRDIRVAHQQLLYGKGIDHNWVLDKGVTARPEHVATLRDPSSGRTLRIATTEPGLQFYSGNFLDGTLVGTGGHIYRQGDALCLETQHFPDSPNQPSFPSTVLRPGQTYRTSTVHSFGR</sequence>
<protein>
    <recommendedName>
        <fullName evidence="5">Aldose 1-epimerase</fullName>
        <ecNumber evidence="5">5.1.3.3</ecNumber>
    </recommendedName>
</protein>
<comment type="pathway">
    <text evidence="1 5">Carbohydrate metabolism; hexose metabolism.</text>
</comment>
<evidence type="ECO:0000256" key="4">
    <source>
        <dbReference type="ARBA" id="ARBA00023277"/>
    </source>
</evidence>
<proteinExistence type="inferred from homology"/>
<evidence type="ECO:0000256" key="8">
    <source>
        <dbReference type="PIRSR" id="PIRSR005096-3"/>
    </source>
</evidence>
<dbReference type="UniPathway" id="UPA00242"/>
<feature type="binding site" evidence="8">
    <location>
        <begin position="208"/>
        <end position="210"/>
    </location>
    <ligand>
        <name>beta-D-galactose</name>
        <dbReference type="ChEBI" id="CHEBI:27667"/>
    </ligand>
</feature>
<dbReference type="InterPro" id="IPR006311">
    <property type="entry name" value="TAT_signal"/>
</dbReference>
<dbReference type="PANTHER" id="PTHR10091:SF0">
    <property type="entry name" value="GALACTOSE MUTAROTASE"/>
    <property type="match status" value="1"/>
</dbReference>
<dbReference type="RefSeq" id="WP_151468157.1">
    <property type="nucleotide sequence ID" value="NZ_WBKG01000003.1"/>
</dbReference>
<dbReference type="GO" id="GO:0006006">
    <property type="term" value="P:glucose metabolic process"/>
    <property type="evidence" value="ECO:0007669"/>
    <property type="project" value="TreeGrafter"/>
</dbReference>
<evidence type="ECO:0000256" key="10">
    <source>
        <dbReference type="SAM" id="SignalP"/>
    </source>
</evidence>
<feature type="signal peptide" evidence="10">
    <location>
        <begin position="1"/>
        <end position="26"/>
    </location>
</feature>
<feature type="binding site" evidence="8">
    <location>
        <begin position="108"/>
        <end position="109"/>
    </location>
    <ligand>
        <name>beta-D-galactose</name>
        <dbReference type="ChEBI" id="CHEBI:27667"/>
    </ligand>
</feature>
<keyword evidence="12" id="KW-1185">Reference proteome</keyword>
<dbReference type="GO" id="GO:0004034">
    <property type="term" value="F:aldose 1-epimerase activity"/>
    <property type="evidence" value="ECO:0007669"/>
    <property type="project" value="UniProtKB-EC"/>
</dbReference>
<dbReference type="PROSITE" id="PS51318">
    <property type="entry name" value="TAT"/>
    <property type="match status" value="1"/>
</dbReference>
<dbReference type="InterPro" id="IPR011013">
    <property type="entry name" value="Gal_mutarotase_sf_dom"/>
</dbReference>
<organism evidence="11 12">
    <name type="scientific">Streptomyces triticiradicis</name>
    <dbReference type="NCBI Taxonomy" id="2651189"/>
    <lineage>
        <taxon>Bacteria</taxon>
        <taxon>Bacillati</taxon>
        <taxon>Actinomycetota</taxon>
        <taxon>Actinomycetes</taxon>
        <taxon>Kitasatosporales</taxon>
        <taxon>Streptomycetaceae</taxon>
        <taxon>Streptomyces</taxon>
    </lineage>
</organism>
<evidence type="ECO:0000313" key="12">
    <source>
        <dbReference type="Proteomes" id="UP000442990"/>
    </source>
</evidence>
<dbReference type="EMBL" id="WBKG01000003">
    <property type="protein sequence ID" value="KAB1989855.1"/>
    <property type="molecule type" value="Genomic_DNA"/>
</dbReference>
<evidence type="ECO:0000256" key="9">
    <source>
        <dbReference type="SAM" id="MobiDB-lite"/>
    </source>
</evidence>
<evidence type="ECO:0000313" key="11">
    <source>
        <dbReference type="EMBL" id="KAB1989855.1"/>
    </source>
</evidence>
<dbReference type="Pfam" id="PF01263">
    <property type="entry name" value="Aldose_epim"/>
    <property type="match status" value="1"/>
</dbReference>
<evidence type="ECO:0000256" key="2">
    <source>
        <dbReference type="ARBA" id="ARBA00006206"/>
    </source>
</evidence>
<evidence type="ECO:0000256" key="1">
    <source>
        <dbReference type="ARBA" id="ARBA00005028"/>
    </source>
</evidence>
<dbReference type="GO" id="GO:0033499">
    <property type="term" value="P:galactose catabolic process via UDP-galactose, Leloir pathway"/>
    <property type="evidence" value="ECO:0007669"/>
    <property type="project" value="TreeGrafter"/>
</dbReference>
<dbReference type="Proteomes" id="UP000442990">
    <property type="component" value="Unassembled WGS sequence"/>
</dbReference>
<evidence type="ECO:0000256" key="5">
    <source>
        <dbReference type="PIRNR" id="PIRNR005096"/>
    </source>
</evidence>
<dbReference type="CDD" id="cd09019">
    <property type="entry name" value="galactose_mutarotase_like"/>
    <property type="match status" value="1"/>
</dbReference>
<dbReference type="EC" id="5.1.3.3" evidence="5"/>
<feature type="binding site" evidence="7">
    <location>
        <position position="280"/>
    </location>
    <ligand>
        <name>beta-D-galactose</name>
        <dbReference type="ChEBI" id="CHEBI:27667"/>
    </ligand>
</feature>
<dbReference type="Gene3D" id="2.70.98.10">
    <property type="match status" value="1"/>
</dbReference>
<gene>
    <name evidence="11" type="ORF">F8144_05785</name>
</gene>
<dbReference type="NCBIfam" id="NF008277">
    <property type="entry name" value="PRK11055.1"/>
    <property type="match status" value="1"/>
</dbReference>
<feature type="active site" description="Proton donor" evidence="6">
    <location>
        <position position="208"/>
    </location>
</feature>
<comment type="caution">
    <text evidence="11">The sequence shown here is derived from an EMBL/GenBank/DDBJ whole genome shotgun (WGS) entry which is preliminary data.</text>
</comment>
<dbReference type="InterPro" id="IPR008183">
    <property type="entry name" value="Aldose_1/G6P_1-epimerase"/>
</dbReference>
<comment type="similarity">
    <text evidence="2 5">Belongs to the aldose epimerase family.</text>
</comment>
<keyword evidence="3 5" id="KW-0413">Isomerase</keyword>
<dbReference type="FunFam" id="2.70.98.10:FF:000029">
    <property type="entry name" value="Aldose 1-epimerase"/>
    <property type="match status" value="1"/>
</dbReference>
<dbReference type="AlphaFoldDB" id="A0A7J5DMG3"/>
<name>A0A7J5DMG3_9ACTN</name>
<dbReference type="InterPro" id="IPR015443">
    <property type="entry name" value="Aldose_1-epimerase"/>
</dbReference>
<dbReference type="GO" id="GO:0005737">
    <property type="term" value="C:cytoplasm"/>
    <property type="evidence" value="ECO:0007669"/>
    <property type="project" value="TreeGrafter"/>
</dbReference>
<feature type="compositionally biased region" description="Polar residues" evidence="9">
    <location>
        <begin position="369"/>
        <end position="380"/>
    </location>
</feature>
<comment type="catalytic activity">
    <reaction evidence="5">
        <text>alpha-D-glucose = beta-D-glucose</text>
        <dbReference type="Rhea" id="RHEA:10264"/>
        <dbReference type="ChEBI" id="CHEBI:15903"/>
        <dbReference type="ChEBI" id="CHEBI:17925"/>
        <dbReference type="EC" id="5.1.3.3"/>
    </reaction>
</comment>
<accession>A0A7J5DMG3</accession>
<dbReference type="GO" id="GO:0030246">
    <property type="term" value="F:carbohydrate binding"/>
    <property type="evidence" value="ECO:0007669"/>
    <property type="project" value="InterPro"/>
</dbReference>
<reference evidence="11 12" key="1">
    <citation type="submission" date="2019-09" db="EMBL/GenBank/DDBJ databases">
        <title>Isolation and identification of active actinomycetes.</title>
        <authorList>
            <person name="Yu Z."/>
            <person name="Han C."/>
            <person name="Yu B."/>
        </authorList>
    </citation>
    <scope>NUCLEOTIDE SEQUENCE [LARGE SCALE GENOMIC DNA]</scope>
    <source>
        <strain evidence="11 12">NEAU-H2</strain>
    </source>
</reference>
<evidence type="ECO:0000256" key="6">
    <source>
        <dbReference type="PIRSR" id="PIRSR005096-1"/>
    </source>
</evidence>